<protein>
    <submittedName>
        <fullName evidence="1">Uncharacterized protein</fullName>
    </submittedName>
</protein>
<reference evidence="1" key="1">
    <citation type="journal article" date="2015" name="Nature">
        <title>Complex archaea that bridge the gap between prokaryotes and eukaryotes.</title>
        <authorList>
            <person name="Spang A."/>
            <person name="Saw J.H."/>
            <person name="Jorgensen S.L."/>
            <person name="Zaremba-Niedzwiedzka K."/>
            <person name="Martijn J."/>
            <person name="Lind A.E."/>
            <person name="van Eijk R."/>
            <person name="Schleper C."/>
            <person name="Guy L."/>
            <person name="Ettema T.J."/>
        </authorList>
    </citation>
    <scope>NUCLEOTIDE SEQUENCE</scope>
</reference>
<proteinExistence type="predicted"/>
<name>A0A0F9JCM3_9ZZZZ</name>
<comment type="caution">
    <text evidence="1">The sequence shown here is derived from an EMBL/GenBank/DDBJ whole genome shotgun (WGS) entry which is preliminary data.</text>
</comment>
<dbReference type="EMBL" id="LAZR01011746">
    <property type="protein sequence ID" value="KKM60066.1"/>
    <property type="molecule type" value="Genomic_DNA"/>
</dbReference>
<sequence length="171" mass="18865">GKIYFIESKSGVDDWITDHGGDPDLIDLDNYTGGNAEGIGYVEINIPEGFSITDFTGAVVNASGAGRSYALRNERRFTRALARGIATSLTNANLVANFFMLPRHTSGASAIFNEYYLIGYLGVDAHIKFMDANGTQQSYCKGITLSCIRQWNPGNDPINWLLRINWESVWS</sequence>
<gene>
    <name evidence="1" type="ORF">LCGC14_1545580</name>
</gene>
<organism evidence="1">
    <name type="scientific">marine sediment metagenome</name>
    <dbReference type="NCBI Taxonomy" id="412755"/>
    <lineage>
        <taxon>unclassified sequences</taxon>
        <taxon>metagenomes</taxon>
        <taxon>ecological metagenomes</taxon>
    </lineage>
</organism>
<feature type="non-terminal residue" evidence="1">
    <location>
        <position position="1"/>
    </location>
</feature>
<evidence type="ECO:0000313" key="1">
    <source>
        <dbReference type="EMBL" id="KKM60066.1"/>
    </source>
</evidence>
<accession>A0A0F9JCM3</accession>
<dbReference type="AlphaFoldDB" id="A0A0F9JCM3"/>